<dbReference type="EMBL" id="BKCJ010533410">
    <property type="protein sequence ID" value="GFB01270.1"/>
    <property type="molecule type" value="Genomic_DNA"/>
</dbReference>
<dbReference type="Gene3D" id="3.40.50.300">
    <property type="entry name" value="P-loop containing nucleotide triphosphate hydrolases"/>
    <property type="match status" value="1"/>
</dbReference>
<evidence type="ECO:0008006" key="2">
    <source>
        <dbReference type="Google" id="ProtNLM"/>
    </source>
</evidence>
<dbReference type="InterPro" id="IPR027417">
    <property type="entry name" value="P-loop_NTPase"/>
</dbReference>
<proteinExistence type="predicted"/>
<accession>A0A699KMV5</accession>
<dbReference type="SUPFAM" id="SSF52540">
    <property type="entry name" value="P-loop containing nucleoside triphosphate hydrolases"/>
    <property type="match status" value="1"/>
</dbReference>
<gene>
    <name evidence="1" type="ORF">Tci_673241</name>
</gene>
<protein>
    <recommendedName>
        <fullName evidence="2">ATPase AAA-type core domain-containing protein</fullName>
    </recommendedName>
</protein>
<evidence type="ECO:0000313" key="1">
    <source>
        <dbReference type="EMBL" id="GFB01270.1"/>
    </source>
</evidence>
<dbReference type="AlphaFoldDB" id="A0A699KMV5"/>
<sequence length="614" mass="69270">MAIPRPPYTGRHVDRWGWSGKATWGNLFIHYYIEHAGELQQWNLSELTLGLKNLIVGRNSTGKSRTLNIIGGLARNLSTPNTIPLAANYVVQLTSEAGEDYIYELQVSGRTVSHERLLINGKVYLSRGEGGAGEIWAEKINGGVMMVFQAPPQEVALLKRRDSIQHSFIEPIFQWANQVRHYNFGSTLGKDNVILVVPNGPEVDERDQNQVTGLFRSGLKEFGKHFLDAIINDAAEVGYYLEDIKTGAPISIQFEGAPGELATILVKERDIATYVDQISMSQGMYRVIAILIHMNFLQFKKLQTCILIDDIGEGLDFERSCRIIDVLRRKSDASQVQLIMSTNDRFVMNEVPLKEWIVLQRKGSAVTARNYKNSKAEFDKFRFTGLKGASEMLFVERLVSEVAELKDIVITKKKIRGGGKSGKHPKVFKELDAERTITEEKFFILIYDCGGDHLVAQRIKEEHKNLTESGYEKIVGIRDVRPSYEREEIAELQQGMEDQVDKGLAPVVFILSAMEVEAWFLAEYSHFVKIHPDLTPELISESLGFNPRTFTASDRDHPARDLEQAYLLKGVVYDKTAVQDTVNVLDFAIVYEELVGTVPELKVLSDAVDHFLTQ</sequence>
<comment type="caution">
    <text evidence="1">The sequence shown here is derived from an EMBL/GenBank/DDBJ whole genome shotgun (WGS) entry which is preliminary data.</text>
</comment>
<reference evidence="1" key="1">
    <citation type="journal article" date="2019" name="Sci. Rep.">
        <title>Draft genome of Tanacetum cinerariifolium, the natural source of mosquito coil.</title>
        <authorList>
            <person name="Yamashiro T."/>
            <person name="Shiraishi A."/>
            <person name="Satake H."/>
            <person name="Nakayama K."/>
        </authorList>
    </citation>
    <scope>NUCLEOTIDE SEQUENCE</scope>
</reference>
<name>A0A699KMV5_TANCI</name>
<organism evidence="1">
    <name type="scientific">Tanacetum cinerariifolium</name>
    <name type="common">Dalmatian daisy</name>
    <name type="synonym">Chrysanthemum cinerariifolium</name>
    <dbReference type="NCBI Taxonomy" id="118510"/>
    <lineage>
        <taxon>Eukaryota</taxon>
        <taxon>Viridiplantae</taxon>
        <taxon>Streptophyta</taxon>
        <taxon>Embryophyta</taxon>
        <taxon>Tracheophyta</taxon>
        <taxon>Spermatophyta</taxon>
        <taxon>Magnoliopsida</taxon>
        <taxon>eudicotyledons</taxon>
        <taxon>Gunneridae</taxon>
        <taxon>Pentapetalae</taxon>
        <taxon>asterids</taxon>
        <taxon>campanulids</taxon>
        <taxon>Asterales</taxon>
        <taxon>Asteraceae</taxon>
        <taxon>Asteroideae</taxon>
        <taxon>Anthemideae</taxon>
        <taxon>Anthemidinae</taxon>
        <taxon>Tanacetum</taxon>
    </lineage>
</organism>